<evidence type="ECO:0000313" key="3">
    <source>
        <dbReference type="Proteomes" id="UP000094527"/>
    </source>
</evidence>
<evidence type="ECO:0000256" key="1">
    <source>
        <dbReference type="SAM" id="Phobius"/>
    </source>
</evidence>
<comment type="caution">
    <text evidence="2">The sequence shown here is derived from an EMBL/GenBank/DDBJ whole genome shotgun (WGS) entry which is preliminary data.</text>
</comment>
<gene>
    <name evidence="2" type="ORF">Ocin01_17497</name>
</gene>
<name>A0A1D2M884_ORCCI</name>
<accession>A0A1D2M884</accession>
<feature type="transmembrane region" description="Helical" evidence="1">
    <location>
        <begin position="12"/>
        <end position="32"/>
    </location>
</feature>
<keyword evidence="3" id="KW-1185">Reference proteome</keyword>
<dbReference type="EMBL" id="LJIJ01002828">
    <property type="protein sequence ID" value="ODM89188.1"/>
    <property type="molecule type" value="Genomic_DNA"/>
</dbReference>
<keyword evidence="1" id="KW-0812">Transmembrane</keyword>
<reference evidence="2 3" key="1">
    <citation type="journal article" date="2016" name="Genome Biol. Evol.">
        <title>Gene Family Evolution Reflects Adaptation to Soil Environmental Stressors in the Genome of the Collembolan Orchesella cincta.</title>
        <authorList>
            <person name="Faddeeva-Vakhrusheva A."/>
            <person name="Derks M.F."/>
            <person name="Anvar S.Y."/>
            <person name="Agamennone V."/>
            <person name="Suring W."/>
            <person name="Smit S."/>
            <person name="van Straalen N.M."/>
            <person name="Roelofs D."/>
        </authorList>
    </citation>
    <scope>NUCLEOTIDE SEQUENCE [LARGE SCALE GENOMIC DNA]</scope>
    <source>
        <tissue evidence="2">Mixed pool</tissue>
    </source>
</reference>
<dbReference type="AlphaFoldDB" id="A0A1D2M884"/>
<evidence type="ECO:0000313" key="2">
    <source>
        <dbReference type="EMBL" id="ODM89188.1"/>
    </source>
</evidence>
<sequence length="77" mass="8608">MGFPTFSRPLLNFIVFVTVLMNVDFGASLIIATCATRRETGSAPCYYTEHLHGAIKPVHRVLVNQIISLLSHKSHRI</sequence>
<proteinExistence type="predicted"/>
<keyword evidence="1" id="KW-0472">Membrane</keyword>
<keyword evidence="1" id="KW-1133">Transmembrane helix</keyword>
<organism evidence="2 3">
    <name type="scientific">Orchesella cincta</name>
    <name type="common">Springtail</name>
    <name type="synonym">Podura cincta</name>
    <dbReference type="NCBI Taxonomy" id="48709"/>
    <lineage>
        <taxon>Eukaryota</taxon>
        <taxon>Metazoa</taxon>
        <taxon>Ecdysozoa</taxon>
        <taxon>Arthropoda</taxon>
        <taxon>Hexapoda</taxon>
        <taxon>Collembola</taxon>
        <taxon>Entomobryomorpha</taxon>
        <taxon>Entomobryoidea</taxon>
        <taxon>Orchesellidae</taxon>
        <taxon>Orchesellinae</taxon>
        <taxon>Orchesella</taxon>
    </lineage>
</organism>
<dbReference type="Proteomes" id="UP000094527">
    <property type="component" value="Unassembled WGS sequence"/>
</dbReference>
<protein>
    <submittedName>
        <fullName evidence="2">Uncharacterized protein</fullName>
    </submittedName>
</protein>